<evidence type="ECO:0000256" key="5">
    <source>
        <dbReference type="SAM" id="Phobius"/>
    </source>
</evidence>
<keyword evidence="2 3" id="KW-0067">ATP-binding</keyword>
<dbReference type="Pfam" id="PF01580">
    <property type="entry name" value="FtsK_SpoIIIE"/>
    <property type="match status" value="2"/>
</dbReference>
<dbReference type="Proteomes" id="UP001235712">
    <property type="component" value="Unassembled WGS sequence"/>
</dbReference>
<feature type="domain" description="FtsK" evidence="6">
    <location>
        <begin position="1067"/>
        <end position="1265"/>
    </location>
</feature>
<feature type="transmembrane region" description="Helical" evidence="5">
    <location>
        <begin position="304"/>
        <end position="322"/>
    </location>
</feature>
<feature type="region of interest" description="Disordered" evidence="4">
    <location>
        <begin position="195"/>
        <end position="214"/>
    </location>
</feature>
<reference evidence="7 8" key="1">
    <citation type="submission" date="2023-07" db="EMBL/GenBank/DDBJ databases">
        <title>Sequencing the genomes of 1000 actinobacteria strains.</title>
        <authorList>
            <person name="Klenk H.-P."/>
        </authorList>
    </citation>
    <scope>NUCLEOTIDE SEQUENCE [LARGE SCALE GENOMIC DNA]</scope>
    <source>
        <strain evidence="7 8">DSM 44388</strain>
    </source>
</reference>
<evidence type="ECO:0000256" key="3">
    <source>
        <dbReference type="PROSITE-ProRule" id="PRU00289"/>
    </source>
</evidence>
<feature type="compositionally biased region" description="Basic and acidic residues" evidence="4">
    <location>
        <begin position="203"/>
        <end position="214"/>
    </location>
</feature>
<sequence length="1559" mass="167911">MRLVISVAVPATDHGDDTPVGAPARPPSSAPKETGTHGWDVVLDVRQETPLGAVTAAAVDSDDLGEVITYVEGHPVDPSLTVRQAELVPGQRIGLDAPTPPGDLGWRPARIGVDTLEVHAVGGPQAGRIWPVGFGTYGIGRGPGTWIHLEGDETPLQGPELTIDADGRAWLSGLGGTRLSSTGMTLADETATVRGGRLSLPEPPHDEVGSPDPGYRKAVEDAAIEYAAMMKGHEGARRWPVGMDLAIGDTLLRLAERFDPDAAVSPSQEEIGRDFNRPPRLVPPLLQPPVKMPTPPTAPQRRHIPLLMMLAPMVFGLSFVVFFHSYFFLLITLMTPILLLANWIQDRRSGARKYRQDSAEYRRKRTQAEQTVFASINTERIARTQASPDPALVGLIANGPSSRLWERRRAHPDFLVMRIGTVDQPSLMELDDPGREEPHRRYRWNVPDVPIGVSLTDQGVIGVAGPAEATGSVVRWMLAQAGALHSPRDLRLYLLVSPGGLRGPGGDPQERWHWARWLPQARPFGPGEHGPLVTFGNDPETIVNRVGELAQLIKARQEARGSRMGTVMFAEPDVLVVMDGARQLRDVPGVMQILAEGPAVRVFTVAVDDLERLLPEECTAVVKIEHDRILLRREDTPNVGDVRPDDVSREWCEDIARSLSSLRDVTPDDVAGLPERVRLLELLHADPPSGQLIAQLWARRPASTVFPLGRGFDGPVAFDLVRDGPHALIAGTTGSGKSELLQSMVASLAAVNRPDELVFVLVDYKGGSAFHRCVDLPHTLGMVTDLDEALSLRALESLGAELRRREQMLADAGAKDLPEYRALRAREPQLAPMPRLLLVIDEFATMARETPAFVPGLVSIAQRGRSLGIHLILATQRPAGVVTPDIKANTNLRIALRVTDVVESQDVIDTHDAAHISTSTPGRALARLGHRSSRPFQTAYVGGSSSGSEPEEVPQDVPVPAAAPVTWSSLGRVPDLPTPEPEFDPAALAQQKAPRTDLDDLVDAIREAAAASGVQSQPSPWLPALAPRVLLSELEALPEDRGRPRLTPDGLRIAAFAKADLPSLQTQQTISFDPGRDGHLFVIGAPRAGRSQVLRTIAGSLARGNSSADVHMYGIDAAGSALGVLADLPHCGAVVPRSDLERMTRLITWLTDELERRHQLMAQHSSADLSEVRVKTGPDTAPAHLVVFVDGWDALAALLTEHDGGALYTTFFEIVREGASAGIHLVMTSDRVLTAGRVAALSENKLMMRMTDRGELSVAGVSAQRLPTYIPPGRAWRVQDRTEVQVALLAPDPSGAAQVQALRLIARDAAQRDSLLPDARRPHRIDPLPTRTTFPDLFARWPESERAPMRALLGLGGDGKPLVVDFGGRAHAFLVAGPSGSGRSNVLATLAISLLAGDTGLIVLAPRESPLRRLAEHSSVEVITSLRPDPADLREKLARTGGRPTVVLADDVDLFETGSPIDPVLREVVSLGRDRHLGLAYAGTGETLTGPTGGWLGEAKRSRQGVLLAPQNGLEGDLLGIRLPHSQVRVPVRPGRGFTTMGAPAGRAQAIAVPHTTLR</sequence>
<dbReference type="InterPro" id="IPR027417">
    <property type="entry name" value="P-loop_NTPase"/>
</dbReference>
<name>A0ABT9PE63_9ACTN</name>
<comment type="caution">
    <text evidence="7">The sequence shown here is derived from an EMBL/GenBank/DDBJ whole genome shotgun (WGS) entry which is preliminary data.</text>
</comment>
<protein>
    <submittedName>
        <fullName evidence="7">S-DNA-T family DNA segregation ATPase FtsK/SpoIIIE</fullName>
    </submittedName>
</protein>
<keyword evidence="5" id="KW-1133">Transmembrane helix</keyword>
<keyword evidence="5" id="KW-0472">Membrane</keyword>
<evidence type="ECO:0000256" key="4">
    <source>
        <dbReference type="SAM" id="MobiDB-lite"/>
    </source>
</evidence>
<feature type="region of interest" description="Disordered" evidence="4">
    <location>
        <begin position="9"/>
        <end position="37"/>
    </location>
</feature>
<dbReference type="InterPro" id="IPR050206">
    <property type="entry name" value="FtsK/SpoIIIE/SftA"/>
</dbReference>
<accession>A0ABT9PE63</accession>
<feature type="region of interest" description="Disordered" evidence="4">
    <location>
        <begin position="936"/>
        <end position="956"/>
    </location>
</feature>
<keyword evidence="1 3" id="KW-0547">Nucleotide-binding</keyword>
<dbReference type="PANTHER" id="PTHR22683">
    <property type="entry name" value="SPORULATION PROTEIN RELATED"/>
    <property type="match status" value="1"/>
</dbReference>
<feature type="transmembrane region" description="Helical" evidence="5">
    <location>
        <begin position="327"/>
        <end position="344"/>
    </location>
</feature>
<gene>
    <name evidence="7" type="ORF">J2S57_006744</name>
</gene>
<dbReference type="PROSITE" id="PS50901">
    <property type="entry name" value="FTSK"/>
    <property type="match status" value="2"/>
</dbReference>
<dbReference type="SUPFAM" id="SSF52540">
    <property type="entry name" value="P-loop containing nucleoside triphosphate hydrolases"/>
    <property type="match status" value="3"/>
</dbReference>
<dbReference type="PANTHER" id="PTHR22683:SF1">
    <property type="entry name" value="TYPE VII SECRETION SYSTEM PROTEIN ESSC"/>
    <property type="match status" value="1"/>
</dbReference>
<feature type="domain" description="FtsK" evidence="6">
    <location>
        <begin position="713"/>
        <end position="905"/>
    </location>
</feature>
<feature type="binding site" evidence="3">
    <location>
        <begin position="731"/>
        <end position="738"/>
    </location>
    <ligand>
        <name>ATP</name>
        <dbReference type="ChEBI" id="CHEBI:30616"/>
    </ligand>
</feature>
<evidence type="ECO:0000256" key="1">
    <source>
        <dbReference type="ARBA" id="ARBA00022741"/>
    </source>
</evidence>
<dbReference type="CDD" id="cd01127">
    <property type="entry name" value="TrwB_TraG_TraD_VirD4"/>
    <property type="match status" value="1"/>
</dbReference>
<evidence type="ECO:0000313" key="8">
    <source>
        <dbReference type="Proteomes" id="UP001235712"/>
    </source>
</evidence>
<keyword evidence="8" id="KW-1185">Reference proteome</keyword>
<evidence type="ECO:0000256" key="2">
    <source>
        <dbReference type="ARBA" id="ARBA00022840"/>
    </source>
</evidence>
<dbReference type="RefSeq" id="WP_307250340.1">
    <property type="nucleotide sequence ID" value="NZ_JAUSQZ010000001.1"/>
</dbReference>
<dbReference type="InterPro" id="IPR003593">
    <property type="entry name" value="AAA+_ATPase"/>
</dbReference>
<feature type="binding site" evidence="3">
    <location>
        <begin position="1084"/>
        <end position="1091"/>
    </location>
    <ligand>
        <name>ATP</name>
        <dbReference type="ChEBI" id="CHEBI:30616"/>
    </ligand>
</feature>
<evidence type="ECO:0000259" key="6">
    <source>
        <dbReference type="PROSITE" id="PS50901"/>
    </source>
</evidence>
<dbReference type="EMBL" id="JAUSQZ010000001">
    <property type="protein sequence ID" value="MDP9830995.1"/>
    <property type="molecule type" value="Genomic_DNA"/>
</dbReference>
<dbReference type="SMART" id="SM00382">
    <property type="entry name" value="AAA"/>
    <property type="match status" value="3"/>
</dbReference>
<dbReference type="InterPro" id="IPR002543">
    <property type="entry name" value="FtsK_dom"/>
</dbReference>
<evidence type="ECO:0000313" key="7">
    <source>
        <dbReference type="EMBL" id="MDP9830995.1"/>
    </source>
</evidence>
<organism evidence="7 8">
    <name type="scientific">Kineosporia succinea</name>
    <dbReference type="NCBI Taxonomy" id="84632"/>
    <lineage>
        <taxon>Bacteria</taxon>
        <taxon>Bacillati</taxon>
        <taxon>Actinomycetota</taxon>
        <taxon>Actinomycetes</taxon>
        <taxon>Kineosporiales</taxon>
        <taxon>Kineosporiaceae</taxon>
        <taxon>Kineosporia</taxon>
    </lineage>
</organism>
<dbReference type="Gene3D" id="3.40.50.300">
    <property type="entry name" value="P-loop containing nucleotide triphosphate hydrolases"/>
    <property type="match status" value="4"/>
</dbReference>
<proteinExistence type="predicted"/>
<keyword evidence="5" id="KW-0812">Transmembrane</keyword>